<keyword evidence="8" id="KW-1185">Reference proteome</keyword>
<evidence type="ECO:0000256" key="3">
    <source>
        <dbReference type="ARBA" id="ARBA00023163"/>
    </source>
</evidence>
<dbReference type="PANTHER" id="PTHR31001:SF87">
    <property type="entry name" value="COL-21"/>
    <property type="match status" value="1"/>
</dbReference>
<dbReference type="GO" id="GO:0006351">
    <property type="term" value="P:DNA-templated transcription"/>
    <property type="evidence" value="ECO:0007669"/>
    <property type="project" value="InterPro"/>
</dbReference>
<sequence length="643" mass="71845">MMLTGAQDLCQYERQKADCQPTRGSSGNSTVDASDDTEMRRVCARPGPGSHSGLADEVQDLGYSNYGNHTSMSLLRATDFLEARDTGLTGSLVSDQSHLRTDADRKYKSLVRQLPSQACIQILTQTFFSSINWQYDLIDEQPFWKQLEAWGTISYSSLRTGIGDLAPEMLVFPALLAQVLAQALLFHPPHDERIGSLMTMAEMTFHDLAAEYSDAGAEILETLGKNSLKIATVQARLLRASFLKSSGKVIEAWHTLGATIRDGQELGLHTGQAVSTPSPDGINTSFTGHRLWVVLHIWDVHMAVVLGRPTATDLQIDRFASTIQDPAIRKDLFYHWKTESDKPRPFDIILAGYHVAYRYFKDIHSMEGNRANTQDYFLVERIHADIQKNLELLPSWCRLNNPNLMFDQLQGCQWLPAAREGLSSLIHLVVLTLHRPYIFSVTDSRTEALNAGLSILSTQQRLFEQSEPHHCKVFNPVYASFDAIVLIAALCLVFPSENIERRTEYIEAVERGSKRLGIIAESCATAKSAHSVACGLYRRLRHITSVSDTPEARDPQNYSDMMSLSNQTASSNGISPGFLFGGVPPPRPTHDLFFDHLSGPQLPFIDQTHGIPFDPLTAETTEWNFEGAFLADSFWSRMNELDH</sequence>
<evidence type="ECO:0000313" key="8">
    <source>
        <dbReference type="Proteomes" id="UP001153618"/>
    </source>
</evidence>
<dbReference type="InterPro" id="IPR050613">
    <property type="entry name" value="Sec_Metabolite_Reg"/>
</dbReference>
<comment type="subcellular location">
    <subcellularLocation>
        <location evidence="1">Nucleus</location>
    </subcellularLocation>
</comment>
<feature type="compositionally biased region" description="Polar residues" evidence="5">
    <location>
        <begin position="22"/>
        <end position="32"/>
    </location>
</feature>
<evidence type="ECO:0000256" key="5">
    <source>
        <dbReference type="SAM" id="MobiDB-lite"/>
    </source>
</evidence>
<proteinExistence type="predicted"/>
<feature type="region of interest" description="Disordered" evidence="5">
    <location>
        <begin position="16"/>
        <end position="36"/>
    </location>
</feature>
<accession>A0A9W4HV14</accession>
<dbReference type="OrthoDB" id="5344325at2759"/>
<reference evidence="7" key="1">
    <citation type="submission" date="2021-07" db="EMBL/GenBank/DDBJ databases">
        <authorList>
            <person name="Branca A.L. A."/>
        </authorList>
    </citation>
    <scope>NUCLEOTIDE SEQUENCE</scope>
</reference>
<dbReference type="GO" id="GO:0005634">
    <property type="term" value="C:nucleus"/>
    <property type="evidence" value="ECO:0007669"/>
    <property type="project" value="UniProtKB-SubCell"/>
</dbReference>
<protein>
    <recommendedName>
        <fullName evidence="6">Xylanolytic transcriptional activator regulatory domain-containing protein</fullName>
    </recommendedName>
</protein>
<name>A0A9W4HV14_PENOL</name>
<dbReference type="InterPro" id="IPR007219">
    <property type="entry name" value="XnlR_reg_dom"/>
</dbReference>
<dbReference type="Proteomes" id="UP001153618">
    <property type="component" value="Unassembled WGS sequence"/>
</dbReference>
<organism evidence="7 8">
    <name type="scientific">Penicillium olsonii</name>
    <dbReference type="NCBI Taxonomy" id="99116"/>
    <lineage>
        <taxon>Eukaryota</taxon>
        <taxon>Fungi</taxon>
        <taxon>Dikarya</taxon>
        <taxon>Ascomycota</taxon>
        <taxon>Pezizomycotina</taxon>
        <taxon>Eurotiomycetes</taxon>
        <taxon>Eurotiomycetidae</taxon>
        <taxon>Eurotiales</taxon>
        <taxon>Aspergillaceae</taxon>
        <taxon>Penicillium</taxon>
    </lineage>
</organism>
<dbReference type="Pfam" id="PF04082">
    <property type="entry name" value="Fungal_trans"/>
    <property type="match status" value="1"/>
</dbReference>
<dbReference type="AlphaFoldDB" id="A0A9W4HV14"/>
<evidence type="ECO:0000259" key="6">
    <source>
        <dbReference type="SMART" id="SM00906"/>
    </source>
</evidence>
<dbReference type="CDD" id="cd12148">
    <property type="entry name" value="fungal_TF_MHR"/>
    <property type="match status" value="1"/>
</dbReference>
<evidence type="ECO:0000256" key="4">
    <source>
        <dbReference type="ARBA" id="ARBA00023242"/>
    </source>
</evidence>
<dbReference type="GO" id="GO:0008270">
    <property type="term" value="F:zinc ion binding"/>
    <property type="evidence" value="ECO:0007669"/>
    <property type="project" value="InterPro"/>
</dbReference>
<keyword evidence="3" id="KW-0804">Transcription</keyword>
<evidence type="ECO:0000313" key="7">
    <source>
        <dbReference type="EMBL" id="CAG8143577.1"/>
    </source>
</evidence>
<dbReference type="SMART" id="SM00906">
    <property type="entry name" value="Fungal_trans"/>
    <property type="match status" value="1"/>
</dbReference>
<keyword evidence="2" id="KW-0805">Transcription regulation</keyword>
<evidence type="ECO:0000256" key="2">
    <source>
        <dbReference type="ARBA" id="ARBA00023015"/>
    </source>
</evidence>
<dbReference type="GO" id="GO:0003677">
    <property type="term" value="F:DNA binding"/>
    <property type="evidence" value="ECO:0007669"/>
    <property type="project" value="InterPro"/>
</dbReference>
<evidence type="ECO:0000256" key="1">
    <source>
        <dbReference type="ARBA" id="ARBA00004123"/>
    </source>
</evidence>
<feature type="domain" description="Xylanolytic transcriptional activator regulatory" evidence="6">
    <location>
        <begin position="252"/>
        <end position="326"/>
    </location>
</feature>
<gene>
    <name evidence="7" type="ORF">POLS_LOCUS5871</name>
</gene>
<dbReference type="EMBL" id="CAJVOS010000030">
    <property type="protein sequence ID" value="CAG8143577.1"/>
    <property type="molecule type" value="Genomic_DNA"/>
</dbReference>
<dbReference type="PANTHER" id="PTHR31001">
    <property type="entry name" value="UNCHARACTERIZED TRANSCRIPTIONAL REGULATORY PROTEIN"/>
    <property type="match status" value="1"/>
</dbReference>
<keyword evidence="4" id="KW-0539">Nucleus</keyword>
<comment type="caution">
    <text evidence="7">The sequence shown here is derived from an EMBL/GenBank/DDBJ whole genome shotgun (WGS) entry which is preliminary data.</text>
</comment>